<dbReference type="NCBIfam" id="TIGR01133">
    <property type="entry name" value="murG"/>
    <property type="match status" value="1"/>
</dbReference>
<evidence type="ECO:0000256" key="7">
    <source>
        <dbReference type="ARBA" id="ARBA00023136"/>
    </source>
</evidence>
<comment type="caution">
    <text evidence="10">Lacks conserved residue(s) required for the propagation of feature annotation.</text>
</comment>
<name>A0A9X3JGW8_9LACT</name>
<feature type="binding site" evidence="10">
    <location>
        <position position="297"/>
    </location>
    <ligand>
        <name>UDP-N-acetyl-alpha-D-glucosamine</name>
        <dbReference type="ChEBI" id="CHEBI:57705"/>
    </ligand>
</feature>
<keyword evidence="8 10" id="KW-0131">Cell cycle</keyword>
<dbReference type="GO" id="GO:0005975">
    <property type="term" value="P:carbohydrate metabolic process"/>
    <property type="evidence" value="ECO:0007669"/>
    <property type="project" value="InterPro"/>
</dbReference>
<dbReference type="GO" id="GO:0009252">
    <property type="term" value="P:peptidoglycan biosynthetic process"/>
    <property type="evidence" value="ECO:0007669"/>
    <property type="project" value="UniProtKB-UniRule"/>
</dbReference>
<dbReference type="InterPro" id="IPR007235">
    <property type="entry name" value="Glyco_trans_28_C"/>
</dbReference>
<keyword evidence="1 10" id="KW-1003">Cell membrane</keyword>
<feature type="domain" description="Glycosyltransferase family 28 N-terminal" evidence="11">
    <location>
        <begin position="3"/>
        <end position="143"/>
    </location>
</feature>
<keyword evidence="2 10" id="KW-0132">Cell division</keyword>
<proteinExistence type="inferred from homology"/>
<comment type="function">
    <text evidence="10">Cell wall formation. Catalyzes the transfer of a GlcNAc subunit on undecaprenyl-pyrophosphoryl-MurNAc-pentapeptide (lipid intermediate I) to form undecaprenyl-pyrophosphoryl-MurNAc-(pentapeptide)GlcNAc (lipid intermediate II).</text>
</comment>
<keyword evidence="6 10" id="KW-0573">Peptidoglycan synthesis</keyword>
<evidence type="ECO:0000256" key="10">
    <source>
        <dbReference type="HAMAP-Rule" id="MF_00033"/>
    </source>
</evidence>
<feature type="binding site" evidence="10">
    <location>
        <position position="124"/>
    </location>
    <ligand>
        <name>UDP-N-acetyl-alpha-D-glucosamine</name>
        <dbReference type="ChEBI" id="CHEBI:57705"/>
    </ligand>
</feature>
<dbReference type="InterPro" id="IPR006009">
    <property type="entry name" value="GlcNAc_MurG"/>
</dbReference>
<protein>
    <recommendedName>
        <fullName evidence="10">UDP-N-acetylglucosamine--N-acetylmuramyl-(pentapeptide) pyrophosphoryl-undecaprenol N-acetylglucosamine transferase</fullName>
        <ecNumber evidence="10">2.4.1.227</ecNumber>
    </recommendedName>
    <alternativeName>
        <fullName evidence="10">Undecaprenyl-PP-MurNAc-pentapeptide-UDPGlcNAc GlcNAc transferase</fullName>
    </alternativeName>
</protein>
<dbReference type="Pfam" id="PF03033">
    <property type="entry name" value="Glyco_transf_28"/>
    <property type="match status" value="1"/>
</dbReference>
<evidence type="ECO:0000256" key="5">
    <source>
        <dbReference type="ARBA" id="ARBA00022960"/>
    </source>
</evidence>
<organism evidence="13 14">
    <name type="scientific">Aerococcus kribbianus</name>
    <dbReference type="NCBI Taxonomy" id="2999064"/>
    <lineage>
        <taxon>Bacteria</taxon>
        <taxon>Bacillati</taxon>
        <taxon>Bacillota</taxon>
        <taxon>Bacilli</taxon>
        <taxon>Lactobacillales</taxon>
        <taxon>Aerococcaceae</taxon>
        <taxon>Aerococcus</taxon>
    </lineage>
</organism>
<evidence type="ECO:0000256" key="1">
    <source>
        <dbReference type="ARBA" id="ARBA00022475"/>
    </source>
</evidence>
<keyword evidence="5 10" id="KW-0133">Cell shape</keyword>
<keyword evidence="14" id="KW-1185">Reference proteome</keyword>
<comment type="catalytic activity">
    <reaction evidence="10">
        <text>Mur2Ac(oyl-L-Ala-gamma-D-Glu-L-Lys-D-Ala-D-Ala)-di-trans,octa-cis-undecaprenyl diphosphate + UDP-N-acetyl-alpha-D-glucosamine = beta-D-GlcNAc-(1-&gt;4)-Mur2Ac(oyl-L-Ala-gamma-D-Glu-L-Lys-D-Ala-D-Ala)-di-trans,octa-cis-undecaprenyl diphosphate + UDP + H(+)</text>
        <dbReference type="Rhea" id="RHEA:23192"/>
        <dbReference type="ChEBI" id="CHEBI:15378"/>
        <dbReference type="ChEBI" id="CHEBI:57705"/>
        <dbReference type="ChEBI" id="CHEBI:58223"/>
        <dbReference type="ChEBI" id="CHEBI:60032"/>
        <dbReference type="ChEBI" id="CHEBI:60033"/>
        <dbReference type="EC" id="2.4.1.227"/>
    </reaction>
</comment>
<dbReference type="InterPro" id="IPR004276">
    <property type="entry name" value="GlycoTrans_28_N"/>
</dbReference>
<comment type="similarity">
    <text evidence="10">Belongs to the glycosyltransferase 28 family. MurG subfamily.</text>
</comment>
<dbReference type="SUPFAM" id="SSF53756">
    <property type="entry name" value="UDP-Glycosyltransferase/glycogen phosphorylase"/>
    <property type="match status" value="1"/>
</dbReference>
<keyword evidence="3 10" id="KW-0328">Glycosyltransferase</keyword>
<dbReference type="CDD" id="cd03785">
    <property type="entry name" value="GT28_MurG"/>
    <property type="match status" value="1"/>
</dbReference>
<feature type="binding site" evidence="10">
    <location>
        <position position="197"/>
    </location>
    <ligand>
        <name>UDP-N-acetyl-alpha-D-glucosamine</name>
        <dbReference type="ChEBI" id="CHEBI:57705"/>
    </ligand>
</feature>
<dbReference type="PANTHER" id="PTHR21015">
    <property type="entry name" value="UDP-N-ACETYLGLUCOSAMINE--N-ACETYLMURAMYL-(PENTAPEPTIDE) PYROPHOSPHORYL-UNDECAPRENOL N-ACETYLGLUCOSAMINE TRANSFERASE 1"/>
    <property type="match status" value="1"/>
</dbReference>
<dbReference type="HAMAP" id="MF_00033">
    <property type="entry name" value="MurG"/>
    <property type="match status" value="1"/>
</dbReference>
<dbReference type="Proteomes" id="UP001146670">
    <property type="component" value="Unassembled WGS sequence"/>
</dbReference>
<dbReference type="GO" id="GO:0008360">
    <property type="term" value="P:regulation of cell shape"/>
    <property type="evidence" value="ECO:0007669"/>
    <property type="project" value="UniProtKB-KW"/>
</dbReference>
<comment type="caution">
    <text evidence="13">The sequence shown here is derived from an EMBL/GenBank/DDBJ whole genome shotgun (WGS) entry which is preliminary data.</text>
</comment>
<evidence type="ECO:0000256" key="9">
    <source>
        <dbReference type="ARBA" id="ARBA00023316"/>
    </source>
</evidence>
<dbReference type="Pfam" id="PF04101">
    <property type="entry name" value="Glyco_tran_28_C"/>
    <property type="match status" value="1"/>
</dbReference>
<dbReference type="GO" id="GO:0051301">
    <property type="term" value="P:cell division"/>
    <property type="evidence" value="ECO:0007669"/>
    <property type="project" value="UniProtKB-KW"/>
</dbReference>
<feature type="domain" description="Glycosyl transferase family 28 C-terminal" evidence="12">
    <location>
        <begin position="190"/>
        <end position="347"/>
    </location>
</feature>
<dbReference type="Gene3D" id="3.40.50.2000">
    <property type="entry name" value="Glycogen Phosphorylase B"/>
    <property type="match status" value="2"/>
</dbReference>
<evidence type="ECO:0000256" key="2">
    <source>
        <dbReference type="ARBA" id="ARBA00022618"/>
    </source>
</evidence>
<evidence type="ECO:0000259" key="12">
    <source>
        <dbReference type="Pfam" id="PF04101"/>
    </source>
</evidence>
<gene>
    <name evidence="10 13" type="primary">murG</name>
    <name evidence="13" type="ORF">OW157_05365</name>
</gene>
<dbReference type="GO" id="GO:0050511">
    <property type="term" value="F:undecaprenyldiphospho-muramoylpentapeptide beta-N-acetylglucosaminyltransferase activity"/>
    <property type="evidence" value="ECO:0007669"/>
    <property type="project" value="UniProtKB-UniRule"/>
</dbReference>
<feature type="binding site" evidence="10">
    <location>
        <position position="252"/>
    </location>
    <ligand>
        <name>UDP-N-acetyl-alpha-D-glucosamine</name>
        <dbReference type="ChEBI" id="CHEBI:57705"/>
    </ligand>
</feature>
<comment type="subcellular location">
    <subcellularLocation>
        <location evidence="10">Cell membrane</location>
        <topology evidence="10">Peripheral membrane protein</topology>
        <orientation evidence="10">Cytoplasmic side</orientation>
    </subcellularLocation>
</comment>
<dbReference type="GO" id="GO:0005886">
    <property type="term" value="C:plasma membrane"/>
    <property type="evidence" value="ECO:0007669"/>
    <property type="project" value="UniProtKB-SubCell"/>
</dbReference>
<keyword evidence="7 10" id="KW-0472">Membrane</keyword>
<dbReference type="PANTHER" id="PTHR21015:SF22">
    <property type="entry name" value="GLYCOSYLTRANSFERASE"/>
    <property type="match status" value="1"/>
</dbReference>
<feature type="binding site" evidence="10">
    <location>
        <begin position="10"/>
        <end position="12"/>
    </location>
    <ligand>
        <name>UDP-N-acetyl-alpha-D-glucosamine</name>
        <dbReference type="ChEBI" id="CHEBI:57705"/>
    </ligand>
</feature>
<evidence type="ECO:0000313" key="14">
    <source>
        <dbReference type="Proteomes" id="UP001146670"/>
    </source>
</evidence>
<dbReference type="RefSeq" id="WP_268752329.1">
    <property type="nucleotide sequence ID" value="NZ_JAPRFQ010000002.1"/>
</dbReference>
<evidence type="ECO:0000313" key="13">
    <source>
        <dbReference type="EMBL" id="MCZ0725999.1"/>
    </source>
</evidence>
<dbReference type="AlphaFoldDB" id="A0A9X3JGW8"/>
<reference evidence="13" key="1">
    <citation type="submission" date="2022-12" db="EMBL/GenBank/DDBJ databases">
        <title>Description and comparative metabolic analysis of Aerococcus sp. nov., isolated from the feces of a pig.</title>
        <authorList>
            <person name="Chang Y.-H."/>
        </authorList>
    </citation>
    <scope>NUCLEOTIDE SEQUENCE</scope>
    <source>
        <strain evidence="13">YH-aer222</strain>
    </source>
</reference>
<dbReference type="EMBL" id="JAPRFR010000002">
    <property type="protein sequence ID" value="MCZ0725999.1"/>
    <property type="molecule type" value="Genomic_DNA"/>
</dbReference>
<evidence type="ECO:0000256" key="8">
    <source>
        <dbReference type="ARBA" id="ARBA00023306"/>
    </source>
</evidence>
<dbReference type="EC" id="2.4.1.227" evidence="10"/>
<evidence type="ECO:0000256" key="6">
    <source>
        <dbReference type="ARBA" id="ARBA00022984"/>
    </source>
</evidence>
<sequence>MRVLLSGGGTGGHIYPALALQKELKNKYPDAEFLYVGTKKGLEAELIPKTGIPFETVDIQGLRRSISLDNVKTVWLMLSAVRRAKQLIKDFKPDVVVGTGGYVCAPVLYAASRLNVPTIIHEQNSVAGISNKFLSRYVDKIAIAFERVRKDFAKYPEKIVVTGNPRAQEVANISEKADLTAYGLKNGRPTVLIFGGSRGALKINEALAAIIPQLEQRDYQVLVASGAVYYEEFAQKFADFNQWDNIKVQAYIDNMPELFNTIDLVVCRSGATTLTELTALGTPSILIPSPNVTENHQEYNARSLVEVDGAEMLLEAELTPDRLLQAIDQLMGDDDRRRIMSQNAQSVGYPNATDLLIAAIESII</sequence>
<evidence type="ECO:0000256" key="3">
    <source>
        <dbReference type="ARBA" id="ARBA00022676"/>
    </source>
</evidence>
<evidence type="ECO:0000259" key="11">
    <source>
        <dbReference type="Pfam" id="PF03033"/>
    </source>
</evidence>
<accession>A0A9X3JGW8</accession>
<keyword evidence="9 10" id="KW-0961">Cell wall biogenesis/degradation</keyword>
<comment type="pathway">
    <text evidence="10">Cell wall biogenesis; peptidoglycan biosynthesis.</text>
</comment>
<evidence type="ECO:0000256" key="4">
    <source>
        <dbReference type="ARBA" id="ARBA00022679"/>
    </source>
</evidence>
<keyword evidence="4 10" id="KW-0808">Transferase</keyword>
<dbReference type="GO" id="GO:0071555">
    <property type="term" value="P:cell wall organization"/>
    <property type="evidence" value="ECO:0007669"/>
    <property type="project" value="UniProtKB-KW"/>
</dbReference>